<keyword evidence="1" id="KW-0472">Membrane</keyword>
<evidence type="ECO:0000256" key="1">
    <source>
        <dbReference type="SAM" id="Phobius"/>
    </source>
</evidence>
<proteinExistence type="predicted"/>
<dbReference type="STRING" id="43775.SAMN04489760_12222"/>
<organism evidence="3 4">
    <name type="scientific">Syntrophus gentianae</name>
    <dbReference type="NCBI Taxonomy" id="43775"/>
    <lineage>
        <taxon>Bacteria</taxon>
        <taxon>Pseudomonadati</taxon>
        <taxon>Thermodesulfobacteriota</taxon>
        <taxon>Syntrophia</taxon>
        <taxon>Syntrophales</taxon>
        <taxon>Syntrophaceae</taxon>
        <taxon>Syntrophus</taxon>
    </lineage>
</organism>
<keyword evidence="1" id="KW-1133">Transmembrane helix</keyword>
<dbReference type="RefSeq" id="WP_217638982.1">
    <property type="nucleotide sequence ID" value="NZ_FOBS01000022.1"/>
</dbReference>
<dbReference type="PROSITE" id="PS50041">
    <property type="entry name" value="C_TYPE_LECTIN_2"/>
    <property type="match status" value="1"/>
</dbReference>
<dbReference type="InterPro" id="IPR034007">
    <property type="entry name" value="CTLD_bac"/>
</dbReference>
<feature type="domain" description="C-type lectin" evidence="2">
    <location>
        <begin position="29"/>
        <end position="129"/>
    </location>
</feature>
<dbReference type="SUPFAM" id="SSF56436">
    <property type="entry name" value="C-type lectin-like"/>
    <property type="match status" value="1"/>
</dbReference>
<feature type="transmembrane region" description="Helical" evidence="1">
    <location>
        <begin position="145"/>
        <end position="164"/>
    </location>
</feature>
<dbReference type="AlphaFoldDB" id="A0A1H7ZBR4"/>
<dbReference type="InterPro" id="IPR001304">
    <property type="entry name" value="C-type_lectin-like"/>
</dbReference>
<evidence type="ECO:0000313" key="3">
    <source>
        <dbReference type="EMBL" id="SEM56002.1"/>
    </source>
</evidence>
<evidence type="ECO:0000313" key="4">
    <source>
        <dbReference type="Proteomes" id="UP000198744"/>
    </source>
</evidence>
<dbReference type="InterPro" id="IPR050111">
    <property type="entry name" value="C-type_lectin/snaclec_domain"/>
</dbReference>
<sequence length="171" mass="18905">MKRLFSIMLVLGVCLFALVGNGWSAPILYNGHYYELTSSTGTWGWCENEAVLKGGHLVTINDSTEESWLQSQFGRSYLWIGFTDQATEGTWVWISSEPVTYTNWAGGEPNNAGGEDYAVMNWSGIKWNDLNGSQCYYGIIETAPVPLPSALLLFAPGLAGIAALRRKFRHS</sequence>
<dbReference type="SMART" id="SM00034">
    <property type="entry name" value="CLECT"/>
    <property type="match status" value="1"/>
</dbReference>
<keyword evidence="4" id="KW-1185">Reference proteome</keyword>
<evidence type="ECO:0000259" key="2">
    <source>
        <dbReference type="PROSITE" id="PS50041"/>
    </source>
</evidence>
<reference evidence="3 4" key="1">
    <citation type="submission" date="2016-10" db="EMBL/GenBank/DDBJ databases">
        <authorList>
            <person name="de Groot N.N."/>
        </authorList>
    </citation>
    <scope>NUCLEOTIDE SEQUENCE [LARGE SCALE GENOMIC DNA]</scope>
    <source>
        <strain evidence="3 4">DSM 8423</strain>
    </source>
</reference>
<dbReference type="EMBL" id="FOBS01000022">
    <property type="protein sequence ID" value="SEM56002.1"/>
    <property type="molecule type" value="Genomic_DNA"/>
</dbReference>
<dbReference type="InterPro" id="IPR016187">
    <property type="entry name" value="CTDL_fold"/>
</dbReference>
<dbReference type="InterPro" id="IPR016186">
    <property type="entry name" value="C-type_lectin-like/link_sf"/>
</dbReference>
<dbReference type="Gene3D" id="3.10.100.10">
    <property type="entry name" value="Mannose-Binding Protein A, subunit A"/>
    <property type="match status" value="1"/>
</dbReference>
<dbReference type="PANTHER" id="PTHR22803">
    <property type="entry name" value="MANNOSE, PHOSPHOLIPASE, LECTIN RECEPTOR RELATED"/>
    <property type="match status" value="1"/>
</dbReference>
<dbReference type="Proteomes" id="UP000198744">
    <property type="component" value="Unassembled WGS sequence"/>
</dbReference>
<protein>
    <submittedName>
        <fullName evidence="3">Lectin C-type domain-containing protein</fullName>
    </submittedName>
</protein>
<dbReference type="Pfam" id="PF00059">
    <property type="entry name" value="Lectin_C"/>
    <property type="match status" value="1"/>
</dbReference>
<dbReference type="CDD" id="cd03603">
    <property type="entry name" value="CLECT_VCBS"/>
    <property type="match status" value="1"/>
</dbReference>
<gene>
    <name evidence="3" type="ORF">SAMN04489760_12222</name>
</gene>
<name>A0A1H7ZBR4_9BACT</name>
<accession>A0A1H7ZBR4</accession>
<keyword evidence="1" id="KW-0812">Transmembrane</keyword>